<dbReference type="KEGG" id="lgi:LOTGIDRAFT_197554"/>
<keyword evidence="5 11" id="KW-0679">Respiratory chain</keyword>
<comment type="function">
    <text evidence="11">Component of the ubiquinol-cytochrome c oxidoreductase, a multisubunit transmembrane complex that is part of the mitochondrial electron transport chain which drives oxidative phosphorylation.</text>
</comment>
<protein>
    <recommendedName>
        <fullName evidence="3 11">Cytochrome b-c1 complex subunit 7</fullName>
    </recommendedName>
</protein>
<dbReference type="STRING" id="225164.V3YYH6"/>
<name>V3YYH6_LOTGI</name>
<evidence type="ECO:0000256" key="3">
    <source>
        <dbReference type="ARBA" id="ARBA00016323"/>
    </source>
</evidence>
<evidence type="ECO:0000256" key="11">
    <source>
        <dbReference type="PIRNR" id="PIRNR000022"/>
    </source>
</evidence>
<gene>
    <name evidence="12" type="ORF">LOTGIDRAFT_197554</name>
</gene>
<evidence type="ECO:0000256" key="2">
    <source>
        <dbReference type="ARBA" id="ARBA00008554"/>
    </source>
</evidence>
<keyword evidence="6 11" id="KW-0999">Mitochondrion inner membrane</keyword>
<keyword evidence="13" id="KW-1185">Reference proteome</keyword>
<dbReference type="RefSeq" id="XP_009066148.1">
    <property type="nucleotide sequence ID" value="XM_009067900.1"/>
</dbReference>
<evidence type="ECO:0000313" key="13">
    <source>
        <dbReference type="Proteomes" id="UP000030746"/>
    </source>
</evidence>
<reference evidence="12 13" key="1">
    <citation type="journal article" date="2013" name="Nature">
        <title>Insights into bilaterian evolution from three spiralian genomes.</title>
        <authorList>
            <person name="Simakov O."/>
            <person name="Marletaz F."/>
            <person name="Cho S.J."/>
            <person name="Edsinger-Gonzales E."/>
            <person name="Havlak P."/>
            <person name="Hellsten U."/>
            <person name="Kuo D.H."/>
            <person name="Larsson T."/>
            <person name="Lv J."/>
            <person name="Arendt D."/>
            <person name="Savage R."/>
            <person name="Osoegawa K."/>
            <person name="de Jong P."/>
            <person name="Grimwood J."/>
            <person name="Chapman J.A."/>
            <person name="Shapiro H."/>
            <person name="Aerts A."/>
            <person name="Otillar R.P."/>
            <person name="Terry A.Y."/>
            <person name="Boore J.L."/>
            <person name="Grigoriev I.V."/>
            <person name="Lindberg D.R."/>
            <person name="Seaver E.C."/>
            <person name="Weisblat D.A."/>
            <person name="Putnam N.H."/>
            <person name="Rokhsar D.S."/>
        </authorList>
    </citation>
    <scope>NUCLEOTIDE SEQUENCE [LARGE SCALE GENOMIC DNA]</scope>
</reference>
<comment type="subunit">
    <text evidence="10">Component of the ubiquinol-cytochrome c oxidoreductase (cytochrome b-c1 complex, complex III, CIII), a multisubunit enzyme composed of 3 respiratory subunits cytochrome b, cytochrome c1 and Rieske protein, 2 core protein subunits, and additional low-molecular weight protein subunits. The complex exists as an obligatory dimer and forms supercomplexes (SCs) in the inner mitochondrial membrane with cytochrome c oxidase (complex IV, CIV).</text>
</comment>
<organism evidence="12 13">
    <name type="scientific">Lottia gigantea</name>
    <name type="common">Giant owl limpet</name>
    <dbReference type="NCBI Taxonomy" id="225164"/>
    <lineage>
        <taxon>Eukaryota</taxon>
        <taxon>Metazoa</taxon>
        <taxon>Spiralia</taxon>
        <taxon>Lophotrochozoa</taxon>
        <taxon>Mollusca</taxon>
        <taxon>Gastropoda</taxon>
        <taxon>Patellogastropoda</taxon>
        <taxon>Lottioidea</taxon>
        <taxon>Lottiidae</taxon>
        <taxon>Lottia</taxon>
    </lineage>
</organism>
<sequence length="125" mass="14708">MAFAAKVASSAPVKQLADIPKWQLALRRWAYKLSNFGRMGVYTDDILIVTPEIEEALKRLPQDVLDARNFRLTRALHLSQHKEYLPKSEQHTWDDDVRYLNPYIEQVRRENIQKESWAKIEKGDK</sequence>
<accession>V3YYH6</accession>
<keyword evidence="9 11" id="KW-0472">Membrane</keyword>
<keyword evidence="7 11" id="KW-0249">Electron transport</keyword>
<dbReference type="Proteomes" id="UP000030746">
    <property type="component" value="Unassembled WGS sequence"/>
</dbReference>
<dbReference type="Gene3D" id="1.10.1090.10">
    <property type="entry name" value="Cytochrome b-c1 complex subunit 7"/>
    <property type="match status" value="1"/>
</dbReference>
<evidence type="ECO:0000256" key="8">
    <source>
        <dbReference type="ARBA" id="ARBA00023128"/>
    </source>
</evidence>
<evidence type="ECO:0000256" key="9">
    <source>
        <dbReference type="ARBA" id="ARBA00023136"/>
    </source>
</evidence>
<evidence type="ECO:0000256" key="4">
    <source>
        <dbReference type="ARBA" id="ARBA00022448"/>
    </source>
</evidence>
<evidence type="ECO:0000256" key="1">
    <source>
        <dbReference type="ARBA" id="ARBA00004443"/>
    </source>
</evidence>
<dbReference type="Pfam" id="PF02271">
    <property type="entry name" value="UCR_14kD"/>
    <property type="match status" value="1"/>
</dbReference>
<evidence type="ECO:0000313" key="12">
    <source>
        <dbReference type="EMBL" id="ESO83198.1"/>
    </source>
</evidence>
<dbReference type="PANTHER" id="PTHR12022">
    <property type="entry name" value="UBIQUINOL-CYTOCHROME C REDUCTASE COMPLEX 14 KD PROTEIN"/>
    <property type="match status" value="1"/>
</dbReference>
<dbReference type="HOGENOM" id="CLU_115154_2_0_1"/>
<keyword evidence="4 11" id="KW-0813">Transport</keyword>
<dbReference type="InterPro" id="IPR036544">
    <property type="entry name" value="QCR7_sf"/>
</dbReference>
<dbReference type="PANTHER" id="PTHR12022:SF0">
    <property type="entry name" value="CYTOCHROME B-C1 COMPLEX SUBUNIT 7"/>
    <property type="match status" value="1"/>
</dbReference>
<evidence type="ECO:0000256" key="7">
    <source>
        <dbReference type="ARBA" id="ARBA00022982"/>
    </source>
</evidence>
<dbReference type="CTD" id="20245253"/>
<dbReference type="EMBL" id="KB203771">
    <property type="protein sequence ID" value="ESO83198.1"/>
    <property type="molecule type" value="Genomic_DNA"/>
</dbReference>
<dbReference type="InterPro" id="IPR003197">
    <property type="entry name" value="QCR7"/>
</dbReference>
<dbReference type="AlphaFoldDB" id="V3YYH6"/>
<dbReference type="GO" id="GO:0006122">
    <property type="term" value="P:mitochondrial electron transport, ubiquinol to cytochrome c"/>
    <property type="evidence" value="ECO:0007669"/>
    <property type="project" value="InterPro"/>
</dbReference>
<dbReference type="SUPFAM" id="SSF81524">
    <property type="entry name" value="14 kDa protein of cytochrome bc1 complex (Ubiquinol-cytochrome c reductase)"/>
    <property type="match status" value="1"/>
</dbReference>
<dbReference type="GeneID" id="20245253"/>
<proteinExistence type="inferred from homology"/>
<comment type="similarity">
    <text evidence="2 11">Belongs to the UQCRB/QCR7 family.</text>
</comment>
<comment type="subcellular location">
    <subcellularLocation>
        <location evidence="1">Mitochondrion inner membrane</location>
        <topology evidence="1">Peripheral membrane protein</topology>
        <orientation evidence="1">Matrix side</orientation>
    </subcellularLocation>
</comment>
<keyword evidence="8 11" id="KW-0496">Mitochondrion</keyword>
<evidence type="ECO:0000256" key="5">
    <source>
        <dbReference type="ARBA" id="ARBA00022660"/>
    </source>
</evidence>
<evidence type="ECO:0000256" key="10">
    <source>
        <dbReference type="ARBA" id="ARBA00038521"/>
    </source>
</evidence>
<dbReference type="OMA" id="PLAQWYT"/>
<dbReference type="GO" id="GO:0005743">
    <property type="term" value="C:mitochondrial inner membrane"/>
    <property type="evidence" value="ECO:0007669"/>
    <property type="project" value="UniProtKB-SubCell"/>
</dbReference>
<dbReference type="GO" id="GO:0045275">
    <property type="term" value="C:respiratory chain complex III"/>
    <property type="evidence" value="ECO:0007669"/>
    <property type="project" value="InterPro"/>
</dbReference>
<dbReference type="OrthoDB" id="425749at2759"/>
<evidence type="ECO:0000256" key="6">
    <source>
        <dbReference type="ARBA" id="ARBA00022792"/>
    </source>
</evidence>
<dbReference type="PIRSF" id="PIRSF000022">
    <property type="entry name" value="Bc1_14K"/>
    <property type="match status" value="1"/>
</dbReference>